<gene>
    <name evidence="2" type="ORF">R54876_GBNLAHCA_01294</name>
</gene>
<feature type="transmembrane region" description="Helical" evidence="1">
    <location>
        <begin position="78"/>
        <end position="97"/>
    </location>
</feature>
<feature type="transmembrane region" description="Helical" evidence="1">
    <location>
        <begin position="6"/>
        <end position="32"/>
    </location>
</feature>
<dbReference type="RefSeq" id="WP_349642268.1">
    <property type="nucleotide sequence ID" value="NZ_CAWVOH010000003.1"/>
</dbReference>
<dbReference type="EMBL" id="CAWVOH010000003">
    <property type="protein sequence ID" value="CAK8054719.1"/>
    <property type="molecule type" value="Genomic_DNA"/>
</dbReference>
<organism evidence="2 3">
    <name type="scientific">Eupransor demetentiae</name>
    <dbReference type="NCBI Taxonomy" id="3109584"/>
    <lineage>
        <taxon>Bacteria</taxon>
        <taxon>Bacillati</taxon>
        <taxon>Bacillota</taxon>
        <taxon>Bacilli</taxon>
        <taxon>Lactobacillales</taxon>
        <taxon>Lactobacillaceae</taxon>
        <taxon>Eupransor</taxon>
    </lineage>
</organism>
<evidence type="ECO:0008006" key="4">
    <source>
        <dbReference type="Google" id="ProtNLM"/>
    </source>
</evidence>
<evidence type="ECO:0000256" key="1">
    <source>
        <dbReference type="SAM" id="Phobius"/>
    </source>
</evidence>
<name>A0ABP0EU08_9LACO</name>
<reference evidence="2 3" key="1">
    <citation type="submission" date="2024-01" db="EMBL/GenBank/DDBJ databases">
        <authorList>
            <person name="Botero Cardona J."/>
        </authorList>
    </citation>
    <scope>NUCLEOTIDE SEQUENCE [LARGE SCALE GENOMIC DNA]</scope>
    <source>
        <strain evidence="2 3">LMG 33000</strain>
    </source>
</reference>
<sequence length="315" mass="36522">MNWLNSVVLWILGILLAQFFLELVQIVLGYAVKLPFRSYNLIGFRYDRKTKKLTYRPLTFAFPNSTLMDFPAKFSYNKYYFVALMGQTLLALTWVYVTFIPSAPKNDFVTGWSFACYLLVLGNIFPIPYGYNLGRKLQLTFSNSSELKVAFLLSNIKAKLVEDQDDQSFIWVKDSLHLLETHHELSPIYLNVVLPYLNAAFLANAMDEKERERLLGIYNYYQEHGISSDTSKRTEWRFTGEYESLAILLGQKPDDLDEIEANRITSNYLKRLNYLMHPDNAADKAAYQKVVSRCQRHLGAESVMAKSEENYLNWA</sequence>
<keyword evidence="1" id="KW-0812">Transmembrane</keyword>
<keyword evidence="3" id="KW-1185">Reference proteome</keyword>
<feature type="transmembrane region" description="Helical" evidence="1">
    <location>
        <begin position="109"/>
        <end position="131"/>
    </location>
</feature>
<protein>
    <recommendedName>
        <fullName evidence="4">J domain-containing protein</fullName>
    </recommendedName>
</protein>
<proteinExistence type="predicted"/>
<keyword evidence="1" id="KW-1133">Transmembrane helix</keyword>
<evidence type="ECO:0000313" key="3">
    <source>
        <dbReference type="Proteomes" id="UP001314241"/>
    </source>
</evidence>
<accession>A0ABP0EU08</accession>
<evidence type="ECO:0000313" key="2">
    <source>
        <dbReference type="EMBL" id="CAK8054719.1"/>
    </source>
</evidence>
<comment type="caution">
    <text evidence="2">The sequence shown here is derived from an EMBL/GenBank/DDBJ whole genome shotgun (WGS) entry which is preliminary data.</text>
</comment>
<keyword evidence="1" id="KW-0472">Membrane</keyword>
<dbReference type="Proteomes" id="UP001314241">
    <property type="component" value="Unassembled WGS sequence"/>
</dbReference>